<dbReference type="Pfam" id="PF01526">
    <property type="entry name" value="DDE_Tnp_Tn3"/>
    <property type="match status" value="1"/>
</dbReference>
<dbReference type="EMBL" id="FPBH01000073">
    <property type="protein sequence ID" value="SFU26784.1"/>
    <property type="molecule type" value="Genomic_DNA"/>
</dbReference>
<dbReference type="GO" id="GO:0004803">
    <property type="term" value="F:transposase activity"/>
    <property type="evidence" value="ECO:0007669"/>
    <property type="project" value="InterPro"/>
</dbReference>
<dbReference type="Proteomes" id="UP000198844">
    <property type="component" value="Unassembled WGS sequence"/>
</dbReference>
<accession>A0A1I7ES92</accession>
<organism evidence="2 3">
    <name type="scientific">Paraburkholderia aspalathi</name>
    <dbReference type="NCBI Taxonomy" id="1324617"/>
    <lineage>
        <taxon>Bacteria</taxon>
        <taxon>Pseudomonadati</taxon>
        <taxon>Pseudomonadota</taxon>
        <taxon>Betaproteobacteria</taxon>
        <taxon>Burkholderiales</taxon>
        <taxon>Burkholderiaceae</taxon>
        <taxon>Paraburkholderia</taxon>
    </lineage>
</organism>
<evidence type="ECO:0000313" key="3">
    <source>
        <dbReference type="Proteomes" id="UP000198844"/>
    </source>
</evidence>
<sequence>MDRLPFNRGEGRHSVARTVFHGKRGELRQHYREGQEDQLGALGLMLDTTVLWNTIYIEACLDQLRTEGYAIKDADVARLSPVLH</sequence>
<evidence type="ECO:0000313" key="2">
    <source>
        <dbReference type="EMBL" id="SFU26784.1"/>
    </source>
</evidence>
<reference evidence="2 3" key="1">
    <citation type="submission" date="2016-10" db="EMBL/GenBank/DDBJ databases">
        <authorList>
            <person name="de Groot N.N."/>
        </authorList>
    </citation>
    <scope>NUCLEOTIDE SEQUENCE [LARGE SCALE GENOMIC DNA]</scope>
    <source>
        <strain evidence="2 3">LMG 27731</strain>
    </source>
</reference>
<name>A0A1I7ES92_9BURK</name>
<evidence type="ECO:0000259" key="1">
    <source>
        <dbReference type="Pfam" id="PF01526"/>
    </source>
</evidence>
<feature type="domain" description="Tn3 transposase DDE" evidence="1">
    <location>
        <begin position="7"/>
        <end position="83"/>
    </location>
</feature>
<dbReference type="AlphaFoldDB" id="A0A1I7ES92"/>
<dbReference type="GO" id="GO:0006313">
    <property type="term" value="P:DNA transposition"/>
    <property type="evidence" value="ECO:0007669"/>
    <property type="project" value="InterPro"/>
</dbReference>
<protein>
    <submittedName>
        <fullName evidence="2">Tn3 transposase DDE domain-containing protein</fullName>
    </submittedName>
</protein>
<proteinExistence type="predicted"/>
<gene>
    <name evidence="2" type="ORF">SAMN05192563_10731</name>
</gene>
<dbReference type="InterPro" id="IPR002513">
    <property type="entry name" value="Tn3_Tnp_DDE_dom"/>
</dbReference>